<proteinExistence type="predicted"/>
<dbReference type="Proteomes" id="UP000183114">
    <property type="component" value="Unassembled WGS sequence"/>
</dbReference>
<sequence>MSNVEVYHSGSRHTRFMTEAVTPNAHCPPKTAVHLGERVARLAERMSHSTV</sequence>
<accession>A0A1H4ZVZ7</accession>
<dbReference type="RefSeq" id="WP_158242635.1">
    <property type="nucleotide sequence ID" value="NZ_FNTF01000002.1"/>
</dbReference>
<reference evidence="1 2" key="1">
    <citation type="submission" date="2016-10" db="EMBL/GenBank/DDBJ databases">
        <authorList>
            <person name="de Groot N.N."/>
        </authorList>
    </citation>
    <scope>NUCLEOTIDE SEQUENCE [LARGE SCALE GENOMIC DNA]</scope>
    <source>
        <strain evidence="1 2">BS3655</strain>
    </source>
</reference>
<protein>
    <submittedName>
        <fullName evidence="1">Uncharacterized protein</fullName>
    </submittedName>
</protein>
<name>A0A1H4ZVZ7_9PSED</name>
<evidence type="ECO:0000313" key="1">
    <source>
        <dbReference type="EMBL" id="SED33490.1"/>
    </source>
</evidence>
<gene>
    <name evidence="1" type="ORF">SAMN04490185_3283</name>
</gene>
<dbReference type="AlphaFoldDB" id="A0A1H4ZVZ7"/>
<organism evidence="1 2">
    <name type="scientific">Pseudomonas frederiksbergensis</name>
    <dbReference type="NCBI Taxonomy" id="104087"/>
    <lineage>
        <taxon>Bacteria</taxon>
        <taxon>Pseudomonadati</taxon>
        <taxon>Pseudomonadota</taxon>
        <taxon>Gammaproteobacteria</taxon>
        <taxon>Pseudomonadales</taxon>
        <taxon>Pseudomonadaceae</taxon>
        <taxon>Pseudomonas</taxon>
    </lineage>
</organism>
<dbReference type="EMBL" id="FNTF01000002">
    <property type="protein sequence ID" value="SED33490.1"/>
    <property type="molecule type" value="Genomic_DNA"/>
</dbReference>
<evidence type="ECO:0000313" key="2">
    <source>
        <dbReference type="Proteomes" id="UP000183114"/>
    </source>
</evidence>